<keyword evidence="3" id="KW-1185">Reference proteome</keyword>
<proteinExistence type="predicted"/>
<feature type="non-terminal residue" evidence="2">
    <location>
        <position position="100"/>
    </location>
</feature>
<name>A0ABT8RIR6_9BACT</name>
<comment type="caution">
    <text evidence="2">The sequence shown here is derived from an EMBL/GenBank/DDBJ whole genome shotgun (WGS) entry which is preliminary data.</text>
</comment>
<organism evidence="2 3">
    <name type="scientific">Rhodocytophaga aerolata</name>
    <dbReference type="NCBI Taxonomy" id="455078"/>
    <lineage>
        <taxon>Bacteria</taxon>
        <taxon>Pseudomonadati</taxon>
        <taxon>Bacteroidota</taxon>
        <taxon>Cytophagia</taxon>
        <taxon>Cytophagales</taxon>
        <taxon>Rhodocytophagaceae</taxon>
        <taxon>Rhodocytophaga</taxon>
    </lineage>
</organism>
<gene>
    <name evidence="2" type="ORF">Q0590_32590</name>
</gene>
<feature type="compositionally biased region" description="Basic and acidic residues" evidence="1">
    <location>
        <begin position="1"/>
        <end position="22"/>
    </location>
</feature>
<dbReference type="RefSeq" id="WP_302041858.1">
    <property type="nucleotide sequence ID" value="NZ_JAUKPO010000042.1"/>
</dbReference>
<dbReference type="EMBL" id="JAUKPO010000042">
    <property type="protein sequence ID" value="MDO1451058.1"/>
    <property type="molecule type" value="Genomic_DNA"/>
</dbReference>
<dbReference type="Pfam" id="PF19514">
    <property type="entry name" value="MobC_2"/>
    <property type="match status" value="1"/>
</dbReference>
<feature type="region of interest" description="Disordered" evidence="1">
    <location>
        <begin position="1"/>
        <end position="37"/>
    </location>
</feature>
<protein>
    <submittedName>
        <fullName evidence="2">Uncharacterized protein</fullName>
    </submittedName>
</protein>
<evidence type="ECO:0000313" key="3">
    <source>
        <dbReference type="Proteomes" id="UP001168528"/>
    </source>
</evidence>
<reference evidence="2" key="1">
    <citation type="submission" date="2023-07" db="EMBL/GenBank/DDBJ databases">
        <title>The genome sequence of Rhodocytophaga aerolata KACC 12507.</title>
        <authorList>
            <person name="Zhang X."/>
        </authorList>
    </citation>
    <scope>NUCLEOTIDE SEQUENCE</scope>
    <source>
        <strain evidence="2">KACC 12507</strain>
    </source>
</reference>
<dbReference type="InterPro" id="IPR045788">
    <property type="entry name" value="MobC_2"/>
</dbReference>
<dbReference type="Proteomes" id="UP001168528">
    <property type="component" value="Unassembled WGS sequence"/>
</dbReference>
<evidence type="ECO:0000256" key="1">
    <source>
        <dbReference type="SAM" id="MobiDB-lite"/>
    </source>
</evidence>
<accession>A0ABT8RIR6</accession>
<evidence type="ECO:0000313" key="2">
    <source>
        <dbReference type="EMBL" id="MDO1451058.1"/>
    </source>
</evidence>
<sequence>MKKQSDKAQGSKDAVSGKEVKSRKGIGGPKPKPEEQKTKYAVGSFYLTKAEKEVYDRVFEQSGIKNQTQFFRKHFFGGGLKLHYFDKNTELIYDKLGDIQ</sequence>